<feature type="region of interest" description="Disordered" evidence="3">
    <location>
        <begin position="1"/>
        <end position="20"/>
    </location>
</feature>
<dbReference type="GO" id="GO:0005524">
    <property type="term" value="F:ATP binding"/>
    <property type="evidence" value="ECO:0007669"/>
    <property type="project" value="UniProtKB-KW"/>
</dbReference>
<feature type="region of interest" description="Disordered" evidence="3">
    <location>
        <begin position="552"/>
        <end position="574"/>
    </location>
</feature>
<dbReference type="SUPFAM" id="SSF52540">
    <property type="entry name" value="P-loop containing nucleoside triphosphate hydrolases"/>
    <property type="match status" value="1"/>
</dbReference>
<evidence type="ECO:0000313" key="5">
    <source>
        <dbReference type="EMBL" id="SEN94135.1"/>
    </source>
</evidence>
<dbReference type="AlphaFoldDB" id="A0A1H8KMN1"/>
<dbReference type="PROSITE" id="PS50043">
    <property type="entry name" value="HTH_LUXR_2"/>
    <property type="match status" value="1"/>
</dbReference>
<dbReference type="SUPFAM" id="SSF46894">
    <property type="entry name" value="C-terminal effector domain of the bipartite response regulators"/>
    <property type="match status" value="1"/>
</dbReference>
<dbReference type="PANTHER" id="PTHR16305:SF35">
    <property type="entry name" value="TRANSCRIPTIONAL ACTIVATOR DOMAIN"/>
    <property type="match status" value="1"/>
</dbReference>
<dbReference type="InterPro" id="IPR000792">
    <property type="entry name" value="Tscrpt_reg_LuxR_C"/>
</dbReference>
<accession>A0A1H8KMN1</accession>
<gene>
    <name evidence="5" type="ORF">SAMN05216267_101398</name>
</gene>
<dbReference type="GO" id="GO:0003677">
    <property type="term" value="F:DNA binding"/>
    <property type="evidence" value="ECO:0007669"/>
    <property type="project" value="InterPro"/>
</dbReference>
<keyword evidence="1" id="KW-0547">Nucleotide-binding</keyword>
<dbReference type="PROSITE" id="PS00622">
    <property type="entry name" value="HTH_LUXR_1"/>
    <property type="match status" value="1"/>
</dbReference>
<dbReference type="InterPro" id="IPR036388">
    <property type="entry name" value="WH-like_DNA-bd_sf"/>
</dbReference>
<dbReference type="CDD" id="cd06170">
    <property type="entry name" value="LuxR_C_like"/>
    <property type="match status" value="1"/>
</dbReference>
<organism evidence="5 6">
    <name type="scientific">Actinacidiphila rubida</name>
    <dbReference type="NCBI Taxonomy" id="310780"/>
    <lineage>
        <taxon>Bacteria</taxon>
        <taxon>Bacillati</taxon>
        <taxon>Actinomycetota</taxon>
        <taxon>Actinomycetes</taxon>
        <taxon>Kitasatosporales</taxon>
        <taxon>Streptomycetaceae</taxon>
        <taxon>Actinacidiphila</taxon>
    </lineage>
</organism>
<dbReference type="SMART" id="SM00421">
    <property type="entry name" value="HTH_LUXR"/>
    <property type="match status" value="1"/>
</dbReference>
<feature type="domain" description="HTH luxR-type" evidence="4">
    <location>
        <begin position="911"/>
        <end position="976"/>
    </location>
</feature>
<dbReference type="Gene3D" id="1.10.10.10">
    <property type="entry name" value="Winged helix-like DNA-binding domain superfamily/Winged helix DNA-binding domain"/>
    <property type="match status" value="1"/>
</dbReference>
<dbReference type="Pfam" id="PF00196">
    <property type="entry name" value="GerE"/>
    <property type="match status" value="1"/>
</dbReference>
<keyword evidence="6" id="KW-1185">Reference proteome</keyword>
<dbReference type="InterPro" id="IPR027417">
    <property type="entry name" value="P-loop_NTPase"/>
</dbReference>
<dbReference type="STRING" id="310780.SAMN05216267_101398"/>
<evidence type="ECO:0000313" key="6">
    <source>
        <dbReference type="Proteomes" id="UP000181951"/>
    </source>
</evidence>
<dbReference type="InterPro" id="IPR016032">
    <property type="entry name" value="Sig_transdc_resp-reg_C-effctor"/>
</dbReference>
<evidence type="ECO:0000259" key="4">
    <source>
        <dbReference type="PROSITE" id="PS50043"/>
    </source>
</evidence>
<dbReference type="GO" id="GO:0005737">
    <property type="term" value="C:cytoplasm"/>
    <property type="evidence" value="ECO:0007669"/>
    <property type="project" value="TreeGrafter"/>
</dbReference>
<dbReference type="PANTHER" id="PTHR16305">
    <property type="entry name" value="TESTICULAR SOLUBLE ADENYLYL CYCLASE"/>
    <property type="match status" value="1"/>
</dbReference>
<dbReference type="Proteomes" id="UP000181951">
    <property type="component" value="Unassembled WGS sequence"/>
</dbReference>
<dbReference type="Pfam" id="PF13191">
    <property type="entry name" value="AAA_16"/>
    <property type="match status" value="1"/>
</dbReference>
<dbReference type="RefSeq" id="WP_075016948.1">
    <property type="nucleotide sequence ID" value="NZ_FODD01000013.1"/>
</dbReference>
<dbReference type="PRINTS" id="PR00038">
    <property type="entry name" value="HTHLUXR"/>
</dbReference>
<reference evidence="5 6" key="1">
    <citation type="submission" date="2016-10" db="EMBL/GenBank/DDBJ databases">
        <authorList>
            <person name="de Groot N.N."/>
        </authorList>
    </citation>
    <scope>NUCLEOTIDE SEQUENCE [LARGE SCALE GENOMIC DNA]</scope>
    <source>
        <strain evidence="5 6">CGMCC 4.2026</strain>
    </source>
</reference>
<proteinExistence type="predicted"/>
<protein>
    <submittedName>
        <fullName evidence="5">Regulatory protein, luxR family</fullName>
    </submittedName>
</protein>
<evidence type="ECO:0000256" key="3">
    <source>
        <dbReference type="SAM" id="MobiDB-lite"/>
    </source>
</evidence>
<evidence type="ECO:0000256" key="1">
    <source>
        <dbReference type="ARBA" id="ARBA00022741"/>
    </source>
</evidence>
<dbReference type="InterPro" id="IPR041664">
    <property type="entry name" value="AAA_16"/>
</dbReference>
<name>A0A1H8KMN1_9ACTN</name>
<keyword evidence="2" id="KW-0067">ATP-binding</keyword>
<dbReference type="GO" id="GO:0006355">
    <property type="term" value="P:regulation of DNA-templated transcription"/>
    <property type="evidence" value="ECO:0007669"/>
    <property type="project" value="InterPro"/>
</dbReference>
<dbReference type="GO" id="GO:0004016">
    <property type="term" value="F:adenylate cyclase activity"/>
    <property type="evidence" value="ECO:0007669"/>
    <property type="project" value="TreeGrafter"/>
</dbReference>
<dbReference type="EMBL" id="FODD01000013">
    <property type="protein sequence ID" value="SEN94135.1"/>
    <property type="molecule type" value="Genomic_DNA"/>
</dbReference>
<evidence type="ECO:0000256" key="2">
    <source>
        <dbReference type="ARBA" id="ARBA00022840"/>
    </source>
</evidence>
<sequence>MSAAAGADTPIRPAGPGVPRLVGRDRDLELLGRALDERPGLVAVAGEAGIGKSRLLAELLRERPERVLVAVCPPFREPYTLGPVVDAVRGLAAGVADLPLTALAGALRPVFPEWAGQLPPAPDPLADDAASRHRLLSALAELVDALGVGLLALEDAHWADETTLELLLLLRARRERPRLVLTYRPEDVRPDSLLRRLVAHTGVTRVEPGPLDAAGTADLVSSMLGGEPVSAEFAEFLHRRTDGLPLAVEECVRLLYARADLVCEDGAWLRRDVAELDVPPSIRDAVLERASRLGPAAGAVLAALAVLEGEHPPGLVAEVAGLPAGDAEDGVAEALAGGLLQEDREARLGFRHGLAARSVYRALGAMERRRLHQRAGQALERERVRRVAELARHFREAGDRPRWAAYAEQAADRAVASGDPRTAFGLLHDVLTGRAAEGAEVARLVQRMPMYAAPGNGPLRELVAVLRETAGSGLAPKERTEVVWQLARLMFHVGDMEAASAEMARIVPALVRERPAAAVRAMMMLARPLGTAHPAAHHRAWLDRAGELIGAGPGAASGPPAGPAVERPPGTTPEDRLSFLMDRAATLLVLGDPAGWAAAAELPDGGRSPGEVLQRARGFANLGEAAMLWGRYGDARRHLDAAAELAARHQHLRLHALVGATLAHLDWLTGRWPGPARWADSALDAGEPVLRADALLLRGLFDAARGDHERARERVAGAIAVGRPRGPADGSRDPSAVLARVAITAGAPGEARAATDAAWELVQAKQLWLWAAETAPLRIRALLGAGRAAEARRAAEAFAEGTRGLDAPIATAARRLGTALLARADGELGGAAERFEAAAAAWDALPRPYDALLAREEAAGCRLATGDREAAVAVLRTVFDGLTALGATGDADRVRRSLADAGARVAARAGRPGYGDRLSPRELDVLRLLVEGRTSAQIARVLGLSPRTVEKHVHSAMRKRGVPSRTALAVAAVESGDVPTPRPTPHS</sequence>
<dbReference type="OrthoDB" id="5476461at2"/>